<protein>
    <submittedName>
        <fullName evidence="1">DUF481 domain-containing protein</fullName>
    </submittedName>
</protein>
<organism evidence="1 2">
    <name type="scientific">Sphingomonas abietis</name>
    <dbReference type="NCBI Taxonomy" id="3012344"/>
    <lineage>
        <taxon>Bacteria</taxon>
        <taxon>Pseudomonadati</taxon>
        <taxon>Pseudomonadota</taxon>
        <taxon>Alphaproteobacteria</taxon>
        <taxon>Sphingomonadales</taxon>
        <taxon>Sphingomonadaceae</taxon>
        <taxon>Sphingomonas</taxon>
    </lineage>
</organism>
<dbReference type="Proteomes" id="UP001210865">
    <property type="component" value="Chromosome"/>
</dbReference>
<evidence type="ECO:0000313" key="2">
    <source>
        <dbReference type="Proteomes" id="UP001210865"/>
    </source>
</evidence>
<evidence type="ECO:0000313" key="1">
    <source>
        <dbReference type="EMBL" id="WBO21246.1"/>
    </source>
</evidence>
<dbReference type="Pfam" id="PF04338">
    <property type="entry name" value="DUF481"/>
    <property type="match status" value="1"/>
</dbReference>
<name>A0ABY7NP39_9SPHN</name>
<dbReference type="EMBL" id="CP115174">
    <property type="protein sequence ID" value="WBO21246.1"/>
    <property type="molecule type" value="Genomic_DNA"/>
</dbReference>
<accession>A0ABY7NP39</accession>
<dbReference type="RefSeq" id="WP_270075895.1">
    <property type="nucleotide sequence ID" value="NZ_CP115174.1"/>
</dbReference>
<sequence length="344" mass="36625">MIGTAASAQVFDLDSLHTFGPPPPPVIWLAPPPASGSFDTPNGPAIATLLIPPPPSPDAVALPPAARAILEQAMKEGNPATFAAAEKLAREEYPAGSSQIDAMAAKNAAQIAEKQAADARAKSDALAAASFLDNWKGEVDLGGSYTKGNSDAVSVYGAFKLNKDGLRWRHVLSARADYAKSAGALSTDKDTAAYQPQYKLGDRLYAYGLGQFDRDEVLGIRYRFTESAGLGYTVARGNNFKLDVEAGPAVRETRYNGQPRDTKPAARGSVNFDWKPNPNIELSNQSAIYLEHADTNITSTTALTSKLFGPIKGQLSYNVTYEDDVPGQAKSFDTITAASLVYSF</sequence>
<dbReference type="InterPro" id="IPR007433">
    <property type="entry name" value="DUF481"/>
</dbReference>
<gene>
    <name evidence="1" type="ORF">PBT88_13710</name>
</gene>
<keyword evidence="2" id="KW-1185">Reference proteome</keyword>
<reference evidence="1 2" key="1">
    <citation type="submission" date="2022-12" db="EMBL/GenBank/DDBJ databases">
        <title>Sphingomonas abieness sp. nov., an endophytic bacterium isolated from Abies koreana.</title>
        <authorList>
            <person name="Jiang L."/>
            <person name="Lee J."/>
        </authorList>
    </citation>
    <scope>NUCLEOTIDE SEQUENCE [LARGE SCALE GENOMIC DNA]</scope>
    <source>
        <strain evidence="2">PAMB 00755</strain>
    </source>
</reference>
<proteinExistence type="predicted"/>